<evidence type="ECO:0000256" key="16">
    <source>
        <dbReference type="ARBA" id="ARBA00077849"/>
    </source>
</evidence>
<dbReference type="InterPro" id="IPR020536">
    <property type="entry name" value="ThiI_AANH"/>
</dbReference>
<comment type="subcellular location">
    <subcellularLocation>
        <location evidence="1 18">Cytoplasm</location>
    </subcellularLocation>
</comment>
<comment type="function">
    <text evidence="11 18">Catalyzes the ATP-dependent transfer of a sulfur to tRNA to produce 4-thiouridine in position 8 of tRNAs, which functions as a near-UV photosensor. Also catalyzes the transfer of sulfur to the sulfur carrier protein ThiS, forming ThiS-thiocarboxylate. This is a step in the synthesis of thiazole, in the thiamine biosynthesis pathway. The sulfur is donated as persulfide by IscS.</text>
</comment>
<dbReference type="GO" id="GO:0009229">
    <property type="term" value="P:thiamine diphosphate biosynthetic process"/>
    <property type="evidence" value="ECO:0007669"/>
    <property type="project" value="UniProtKB-UniRule"/>
</dbReference>
<evidence type="ECO:0000256" key="2">
    <source>
        <dbReference type="ARBA" id="ARBA00022490"/>
    </source>
</evidence>
<dbReference type="PROSITE" id="PS51165">
    <property type="entry name" value="THUMP"/>
    <property type="match status" value="1"/>
</dbReference>
<dbReference type="InterPro" id="IPR014729">
    <property type="entry name" value="Rossmann-like_a/b/a_fold"/>
</dbReference>
<dbReference type="GO" id="GO:0005524">
    <property type="term" value="F:ATP binding"/>
    <property type="evidence" value="ECO:0007669"/>
    <property type="project" value="UniProtKB-UniRule"/>
</dbReference>
<dbReference type="GO" id="GO:0000049">
    <property type="term" value="F:tRNA binding"/>
    <property type="evidence" value="ECO:0007669"/>
    <property type="project" value="UniProtKB-UniRule"/>
</dbReference>
<gene>
    <name evidence="18 20" type="primary">thiI</name>
    <name evidence="20" type="ORF">SGLAD_v1c08640</name>
</gene>
<reference evidence="20 21" key="1">
    <citation type="submission" date="2019-03" db="EMBL/GenBank/DDBJ databases">
        <title>Complete genome sequence of Spiroplasma gladiatoris TG-1 (DSM 22552).</title>
        <authorList>
            <person name="Lin Y.-C."/>
            <person name="Chou L."/>
            <person name="Kuo C.-H."/>
        </authorList>
    </citation>
    <scope>NUCLEOTIDE SEQUENCE [LARGE SCALE GENOMIC DNA]</scope>
    <source>
        <strain evidence="20 21">TG-1</strain>
    </source>
</reference>
<proteinExistence type="inferred from homology"/>
<keyword evidence="7 18" id="KW-0694">RNA-binding</keyword>
<dbReference type="SMART" id="SM00981">
    <property type="entry name" value="THUMP"/>
    <property type="match status" value="1"/>
</dbReference>
<evidence type="ECO:0000256" key="15">
    <source>
        <dbReference type="ARBA" id="ARBA00075337"/>
    </source>
</evidence>
<dbReference type="InterPro" id="IPR054173">
    <property type="entry name" value="ThiI_fer"/>
</dbReference>
<dbReference type="GO" id="GO:0140741">
    <property type="term" value="F:tRNA-uracil-4 sulfurtransferase activity"/>
    <property type="evidence" value="ECO:0007669"/>
    <property type="project" value="UniProtKB-EC"/>
</dbReference>
<evidence type="ECO:0000256" key="3">
    <source>
        <dbReference type="ARBA" id="ARBA00022555"/>
    </source>
</evidence>
<dbReference type="PANTHER" id="PTHR43209:SF1">
    <property type="entry name" value="TRNA SULFURTRANSFERASE"/>
    <property type="match status" value="1"/>
</dbReference>
<dbReference type="Proteomes" id="UP000294309">
    <property type="component" value="Chromosome"/>
</dbReference>
<evidence type="ECO:0000259" key="19">
    <source>
        <dbReference type="PROSITE" id="PS51165"/>
    </source>
</evidence>
<dbReference type="UniPathway" id="UPA00060"/>
<keyword evidence="8 18" id="KW-0784">Thiamine biosynthesis</keyword>
<dbReference type="SUPFAM" id="SSF143437">
    <property type="entry name" value="THUMP domain-like"/>
    <property type="match status" value="1"/>
</dbReference>
<dbReference type="GO" id="GO:0009228">
    <property type="term" value="P:thiamine biosynthetic process"/>
    <property type="evidence" value="ECO:0007669"/>
    <property type="project" value="UniProtKB-KW"/>
</dbReference>
<feature type="binding site" evidence="18">
    <location>
        <begin position="205"/>
        <end position="206"/>
    </location>
    <ligand>
        <name>ATP</name>
        <dbReference type="ChEBI" id="CHEBI:30616"/>
    </ligand>
</feature>
<organism evidence="20 21">
    <name type="scientific">Spiroplasma gladiatoris</name>
    <dbReference type="NCBI Taxonomy" id="2143"/>
    <lineage>
        <taxon>Bacteria</taxon>
        <taxon>Bacillati</taxon>
        <taxon>Mycoplasmatota</taxon>
        <taxon>Mollicutes</taxon>
        <taxon>Entomoplasmatales</taxon>
        <taxon>Spiroplasmataceae</taxon>
        <taxon>Spiroplasma</taxon>
    </lineage>
</organism>
<dbReference type="AlphaFoldDB" id="A0A4P7AJX7"/>
<keyword evidence="6 18" id="KW-0067">ATP-binding</keyword>
<keyword evidence="4 18" id="KW-0808">Transferase</keyword>
<feature type="domain" description="THUMP" evidence="19">
    <location>
        <begin position="59"/>
        <end position="162"/>
    </location>
</feature>
<evidence type="ECO:0000256" key="12">
    <source>
        <dbReference type="ARBA" id="ARBA00061472"/>
    </source>
</evidence>
<feature type="binding site" evidence="18">
    <location>
        <position position="285"/>
    </location>
    <ligand>
        <name>ATP</name>
        <dbReference type="ChEBI" id="CHEBI:30616"/>
    </ligand>
</feature>
<evidence type="ECO:0000256" key="8">
    <source>
        <dbReference type="ARBA" id="ARBA00022977"/>
    </source>
</evidence>
<feature type="binding site" evidence="18">
    <location>
        <begin position="180"/>
        <end position="181"/>
    </location>
    <ligand>
        <name>ATP</name>
        <dbReference type="ChEBI" id="CHEBI:30616"/>
    </ligand>
</feature>
<sequence>MKNILVRYGELTLKGNNREYFITKLIQNIKFKLKKYKEFVEYKKDYNSLTITVNETKINEIIDVLTTTFGIYSISIVDIVKKDEDLILQKTLEIAKSLKEYTFKVEVERKDKNFPIGSSDLKIKIASNILKNTNNLKVDVKKPENKITVIIKIDGAYIFTSKIVASKGLPVGVGGKAISLLSGGIDSPVASYLTLKRGMQVDFLHFMTPPHTSKEALNKVFSLALALEKYNQTHFSLYVCDFSLILQELMHIKEESYRITIMRRIFVKIANKLAQLINAKAIITGDNLGQVASQTIESLNVINKTSDLTIIRPLITYDKEEIIDIAKKIDTYKISILPFDDVCSLYVPKNPITKPKLFIAEGQEKNLLIDELLDYALNNCIKQYVCKDGELVEKNQEQKNQEQKPE</sequence>
<dbReference type="SUPFAM" id="SSF52402">
    <property type="entry name" value="Adenine nucleotide alpha hydrolases-like"/>
    <property type="match status" value="1"/>
</dbReference>
<feature type="binding site" evidence="18">
    <location>
        <position position="294"/>
    </location>
    <ligand>
        <name>ATP</name>
        <dbReference type="ChEBI" id="CHEBI:30616"/>
    </ligand>
</feature>
<evidence type="ECO:0000256" key="10">
    <source>
        <dbReference type="ARBA" id="ARBA00052330"/>
    </source>
</evidence>
<comment type="similarity">
    <text evidence="12 18">Belongs to the ThiI family.</text>
</comment>
<dbReference type="InterPro" id="IPR003720">
    <property type="entry name" value="tRNA_STrfase"/>
</dbReference>
<dbReference type="GO" id="GO:0004810">
    <property type="term" value="F:CCA tRNA nucleotidyltransferase activity"/>
    <property type="evidence" value="ECO:0007669"/>
    <property type="project" value="InterPro"/>
</dbReference>
<dbReference type="RefSeq" id="WP_134298032.1">
    <property type="nucleotide sequence ID" value="NZ_CP038013.1"/>
</dbReference>
<accession>A0A4P7AJX7</accession>
<dbReference type="EMBL" id="CP038013">
    <property type="protein sequence ID" value="QBQ08063.1"/>
    <property type="molecule type" value="Genomic_DNA"/>
</dbReference>
<protein>
    <recommendedName>
        <fullName evidence="14 18">Probable tRNA sulfurtransferase</fullName>
        <ecNumber evidence="13 18">2.8.1.4</ecNumber>
    </recommendedName>
    <alternativeName>
        <fullName evidence="15 18">Sulfur carrier protein ThiS sulfurtransferase</fullName>
    </alternativeName>
    <alternativeName>
        <fullName evidence="16 18">Thiamine biosynthesis protein ThiI</fullName>
    </alternativeName>
    <alternativeName>
        <fullName evidence="17 18">tRNA 4-thiouridine synthase</fullName>
    </alternativeName>
</protein>
<dbReference type="EC" id="2.8.1.4" evidence="13 18"/>
<evidence type="ECO:0000256" key="13">
    <source>
        <dbReference type="ARBA" id="ARBA00066827"/>
    </source>
</evidence>
<dbReference type="InterPro" id="IPR049962">
    <property type="entry name" value="THUMP_ThiI"/>
</dbReference>
<keyword evidence="3 18" id="KW-0820">tRNA-binding</keyword>
<name>A0A4P7AJX7_9MOLU</name>
<dbReference type="InterPro" id="IPR050102">
    <property type="entry name" value="tRNA_sulfurtransferase_ThiI"/>
</dbReference>
<comment type="pathway">
    <text evidence="18">Cofactor biosynthesis; thiamine diphosphate biosynthesis.</text>
</comment>
<dbReference type="InterPro" id="IPR049961">
    <property type="entry name" value="ThiI_N"/>
</dbReference>
<evidence type="ECO:0000256" key="1">
    <source>
        <dbReference type="ARBA" id="ARBA00004496"/>
    </source>
</evidence>
<keyword evidence="5 18" id="KW-0547">Nucleotide-binding</keyword>
<keyword evidence="21" id="KW-1185">Reference proteome</keyword>
<comment type="catalytic activity">
    <reaction evidence="9 18">
        <text>[ThiI sulfur-carrier protein]-S-sulfanyl-L-cysteine + a uridine in tRNA + 2 reduced [2Fe-2S]-[ferredoxin] + ATP + H(+) = [ThiI sulfur-carrier protein]-L-cysteine + a 4-thiouridine in tRNA + 2 oxidized [2Fe-2S]-[ferredoxin] + AMP + diphosphate</text>
        <dbReference type="Rhea" id="RHEA:24176"/>
        <dbReference type="Rhea" id="RHEA-COMP:10000"/>
        <dbReference type="Rhea" id="RHEA-COMP:10001"/>
        <dbReference type="Rhea" id="RHEA-COMP:13337"/>
        <dbReference type="Rhea" id="RHEA-COMP:13338"/>
        <dbReference type="Rhea" id="RHEA-COMP:13339"/>
        <dbReference type="Rhea" id="RHEA-COMP:13340"/>
        <dbReference type="ChEBI" id="CHEBI:15378"/>
        <dbReference type="ChEBI" id="CHEBI:29950"/>
        <dbReference type="ChEBI" id="CHEBI:30616"/>
        <dbReference type="ChEBI" id="CHEBI:33019"/>
        <dbReference type="ChEBI" id="CHEBI:33737"/>
        <dbReference type="ChEBI" id="CHEBI:33738"/>
        <dbReference type="ChEBI" id="CHEBI:61963"/>
        <dbReference type="ChEBI" id="CHEBI:65315"/>
        <dbReference type="ChEBI" id="CHEBI:136798"/>
        <dbReference type="ChEBI" id="CHEBI:456215"/>
        <dbReference type="EC" id="2.8.1.4"/>
    </reaction>
</comment>
<dbReference type="FunFam" id="3.40.50.620:FF:000053">
    <property type="entry name" value="Probable tRNA sulfurtransferase"/>
    <property type="match status" value="1"/>
</dbReference>
<dbReference type="Gene3D" id="3.40.50.620">
    <property type="entry name" value="HUPs"/>
    <property type="match status" value="1"/>
</dbReference>
<dbReference type="GO" id="GO:0005829">
    <property type="term" value="C:cytosol"/>
    <property type="evidence" value="ECO:0007669"/>
    <property type="project" value="TreeGrafter"/>
</dbReference>
<dbReference type="Pfam" id="PF22025">
    <property type="entry name" value="ThiI_fer"/>
    <property type="match status" value="1"/>
</dbReference>
<dbReference type="Pfam" id="PF02568">
    <property type="entry name" value="ThiI"/>
    <property type="match status" value="1"/>
</dbReference>
<dbReference type="NCBIfam" id="TIGR00342">
    <property type="entry name" value="tRNA uracil 4-sulfurtransferase ThiI"/>
    <property type="match status" value="1"/>
</dbReference>
<evidence type="ECO:0000256" key="7">
    <source>
        <dbReference type="ARBA" id="ARBA00022884"/>
    </source>
</evidence>
<evidence type="ECO:0000256" key="14">
    <source>
        <dbReference type="ARBA" id="ARBA00071867"/>
    </source>
</evidence>
<dbReference type="InterPro" id="IPR004114">
    <property type="entry name" value="THUMP_dom"/>
</dbReference>
<dbReference type="CDD" id="cd01712">
    <property type="entry name" value="PPase_ThiI"/>
    <property type="match status" value="1"/>
</dbReference>
<evidence type="ECO:0000256" key="11">
    <source>
        <dbReference type="ARBA" id="ARBA00058382"/>
    </source>
</evidence>
<dbReference type="CDD" id="cd11716">
    <property type="entry name" value="THUMP_ThiI"/>
    <property type="match status" value="1"/>
</dbReference>
<dbReference type="Gene3D" id="3.30.2130.30">
    <property type="match status" value="1"/>
</dbReference>
<evidence type="ECO:0000313" key="21">
    <source>
        <dbReference type="Proteomes" id="UP000294309"/>
    </source>
</evidence>
<dbReference type="KEGG" id="sgq:SGLAD_v1c08640"/>
<evidence type="ECO:0000256" key="5">
    <source>
        <dbReference type="ARBA" id="ARBA00022741"/>
    </source>
</evidence>
<evidence type="ECO:0000256" key="18">
    <source>
        <dbReference type="HAMAP-Rule" id="MF_00021"/>
    </source>
</evidence>
<dbReference type="GO" id="GO:0052837">
    <property type="term" value="P:thiazole biosynthetic process"/>
    <property type="evidence" value="ECO:0007669"/>
    <property type="project" value="TreeGrafter"/>
</dbReference>
<dbReference type="OrthoDB" id="9773948at2"/>
<dbReference type="Pfam" id="PF02926">
    <property type="entry name" value="THUMP"/>
    <property type="match status" value="1"/>
</dbReference>
<dbReference type="PANTHER" id="PTHR43209">
    <property type="entry name" value="TRNA SULFURTRANSFERASE"/>
    <property type="match status" value="1"/>
</dbReference>
<keyword evidence="2 18" id="KW-0963">Cytoplasm</keyword>
<dbReference type="GO" id="GO:0002937">
    <property type="term" value="P:tRNA 4-thiouridine biosynthesis"/>
    <property type="evidence" value="ECO:0007669"/>
    <property type="project" value="TreeGrafter"/>
</dbReference>
<feature type="binding site" evidence="18">
    <location>
        <position position="263"/>
    </location>
    <ligand>
        <name>ATP</name>
        <dbReference type="ChEBI" id="CHEBI:30616"/>
    </ligand>
</feature>
<evidence type="ECO:0000256" key="6">
    <source>
        <dbReference type="ARBA" id="ARBA00022840"/>
    </source>
</evidence>
<dbReference type="HAMAP" id="MF_00021">
    <property type="entry name" value="ThiI"/>
    <property type="match status" value="1"/>
</dbReference>
<evidence type="ECO:0000256" key="4">
    <source>
        <dbReference type="ARBA" id="ARBA00022679"/>
    </source>
</evidence>
<evidence type="ECO:0000256" key="17">
    <source>
        <dbReference type="ARBA" id="ARBA00080570"/>
    </source>
</evidence>
<evidence type="ECO:0000256" key="9">
    <source>
        <dbReference type="ARBA" id="ARBA00050570"/>
    </source>
</evidence>
<comment type="catalytic activity">
    <reaction evidence="10 18">
        <text>[ThiS sulfur-carrier protein]-C-terminal Gly-Gly-AMP + S-sulfanyl-L-cysteinyl-[cysteine desulfurase] + AH2 = [ThiS sulfur-carrier protein]-C-terminal-Gly-aminoethanethioate + L-cysteinyl-[cysteine desulfurase] + A + AMP + 2 H(+)</text>
        <dbReference type="Rhea" id="RHEA:43340"/>
        <dbReference type="Rhea" id="RHEA-COMP:12157"/>
        <dbReference type="Rhea" id="RHEA-COMP:12158"/>
        <dbReference type="Rhea" id="RHEA-COMP:12910"/>
        <dbReference type="Rhea" id="RHEA-COMP:19908"/>
        <dbReference type="ChEBI" id="CHEBI:13193"/>
        <dbReference type="ChEBI" id="CHEBI:15378"/>
        <dbReference type="ChEBI" id="CHEBI:17499"/>
        <dbReference type="ChEBI" id="CHEBI:29950"/>
        <dbReference type="ChEBI" id="CHEBI:61963"/>
        <dbReference type="ChEBI" id="CHEBI:90618"/>
        <dbReference type="ChEBI" id="CHEBI:232372"/>
        <dbReference type="ChEBI" id="CHEBI:456215"/>
    </reaction>
</comment>
<evidence type="ECO:0000313" key="20">
    <source>
        <dbReference type="EMBL" id="QBQ08063.1"/>
    </source>
</evidence>